<protein>
    <submittedName>
        <fullName evidence="1">Uncharacterized protein</fullName>
    </submittedName>
</protein>
<reference evidence="1 2" key="1">
    <citation type="submission" date="2012-03" db="EMBL/GenBank/DDBJ databases">
        <title>The Genome Sequence of Bartonella elizabethae Re6043vi.</title>
        <authorList>
            <consortium name="The Broad Institute Genome Sequencing Platform"/>
            <consortium name="The Broad Institute Genome Sequencing Center for Infectious Disease"/>
            <person name="Feldgarden M."/>
            <person name="Kirby J."/>
            <person name="Kosoy M."/>
            <person name="Birtles R."/>
            <person name="Probert W.S."/>
            <person name="Chiaraviglio L."/>
            <person name="Young S.K."/>
            <person name="Zeng Q."/>
            <person name="Gargeya S."/>
            <person name="Fitzgerald M."/>
            <person name="Haas B."/>
            <person name="Abouelleil A."/>
            <person name="Alvarado L."/>
            <person name="Arachchi H.M."/>
            <person name="Berlin A."/>
            <person name="Chapman S.B."/>
            <person name="Gearin G."/>
            <person name="Goldberg J."/>
            <person name="Griggs A."/>
            <person name="Gujja S."/>
            <person name="Hansen M."/>
            <person name="Heiman D."/>
            <person name="Howarth C."/>
            <person name="Larimer J."/>
            <person name="Lui A."/>
            <person name="MacDonald P.J.P."/>
            <person name="McCowen C."/>
            <person name="Montmayeur A."/>
            <person name="Murphy C."/>
            <person name="Neiman D."/>
            <person name="Pearson M."/>
            <person name="Priest M."/>
            <person name="Roberts A."/>
            <person name="Saif S."/>
            <person name="Shea T."/>
            <person name="Sisk P."/>
            <person name="Stolte C."/>
            <person name="Sykes S."/>
            <person name="Wortman J."/>
            <person name="Nusbaum C."/>
            <person name="Birren B."/>
        </authorList>
    </citation>
    <scope>NUCLEOTIDE SEQUENCE [LARGE SCALE GENOMIC DNA]</scope>
    <source>
        <strain evidence="1 2">Re6043vi</strain>
    </source>
</reference>
<keyword evidence="2" id="KW-1185">Reference proteome</keyword>
<proteinExistence type="predicted"/>
<accession>A0ABN0GLZ9</accession>
<dbReference type="EMBL" id="AILW01000003">
    <property type="protein sequence ID" value="EJF84315.1"/>
    <property type="molecule type" value="Genomic_DNA"/>
</dbReference>
<evidence type="ECO:0000313" key="2">
    <source>
        <dbReference type="Proteomes" id="UP000008942"/>
    </source>
</evidence>
<sequence>MKNFIKINEKAKKIEKNALMLYLINSLMKCASETQEVKYFLWFTTIFTLSR</sequence>
<organism evidence="1 2">
    <name type="scientific">Bartonella elizabethae Re6043vi</name>
    <dbReference type="NCBI Taxonomy" id="1094554"/>
    <lineage>
        <taxon>Bacteria</taxon>
        <taxon>Pseudomonadati</taxon>
        <taxon>Pseudomonadota</taxon>
        <taxon>Alphaproteobacteria</taxon>
        <taxon>Hyphomicrobiales</taxon>
        <taxon>Bartonellaceae</taxon>
        <taxon>Bartonella</taxon>
    </lineage>
</organism>
<name>A0ABN0GLZ9_BAREL</name>
<comment type="caution">
    <text evidence="1">The sequence shown here is derived from an EMBL/GenBank/DDBJ whole genome shotgun (WGS) entry which is preliminary data.</text>
</comment>
<gene>
    <name evidence="1" type="ORF">MCU_00983</name>
</gene>
<evidence type="ECO:0000313" key="1">
    <source>
        <dbReference type="EMBL" id="EJF84315.1"/>
    </source>
</evidence>
<dbReference type="Proteomes" id="UP000008942">
    <property type="component" value="Unassembled WGS sequence"/>
</dbReference>